<dbReference type="Gene3D" id="1.10.150.240">
    <property type="entry name" value="Putative phosphatase, domain 2"/>
    <property type="match status" value="1"/>
</dbReference>
<keyword evidence="3" id="KW-0479">Metal-binding</keyword>
<dbReference type="NCBIfam" id="TIGR01509">
    <property type="entry name" value="HAD-SF-IA-v3"/>
    <property type="match status" value="1"/>
</dbReference>
<dbReference type="CDD" id="cd07526">
    <property type="entry name" value="HAD_BPGM_like"/>
    <property type="match status" value="1"/>
</dbReference>
<dbReference type="InterPro" id="IPR023198">
    <property type="entry name" value="PGP-like_dom2"/>
</dbReference>
<dbReference type="InterPro" id="IPR036412">
    <property type="entry name" value="HAD-like_sf"/>
</dbReference>
<keyword evidence="5" id="KW-0378">Hydrolase</keyword>
<accession>A0A7Z0QDW4</accession>
<comment type="cofactor">
    <cofactor evidence="1">
        <name>Mg(2+)</name>
        <dbReference type="ChEBI" id="CHEBI:18420"/>
    </cofactor>
</comment>
<dbReference type="SUPFAM" id="SSF56784">
    <property type="entry name" value="HAD-like"/>
    <property type="match status" value="1"/>
</dbReference>
<evidence type="ECO:0000256" key="3">
    <source>
        <dbReference type="ARBA" id="ARBA00022723"/>
    </source>
</evidence>
<dbReference type="InterPro" id="IPR051600">
    <property type="entry name" value="Beta-PGM-like"/>
</dbReference>
<dbReference type="InterPro" id="IPR006439">
    <property type="entry name" value="HAD-SF_hydro_IA"/>
</dbReference>
<dbReference type="SFLD" id="SFLDG01129">
    <property type="entry name" value="C1.5:_HAD__Beta-PGM__Phosphata"/>
    <property type="match status" value="1"/>
</dbReference>
<dbReference type="InterPro" id="IPR023214">
    <property type="entry name" value="HAD_sf"/>
</dbReference>
<dbReference type="GO" id="GO:0046872">
    <property type="term" value="F:metal ion binding"/>
    <property type="evidence" value="ECO:0007669"/>
    <property type="project" value="UniProtKB-KW"/>
</dbReference>
<dbReference type="PRINTS" id="PR00413">
    <property type="entry name" value="HADHALOGNASE"/>
</dbReference>
<dbReference type="GO" id="GO:0016787">
    <property type="term" value="F:hydrolase activity"/>
    <property type="evidence" value="ECO:0007669"/>
    <property type="project" value="UniProtKB-KW"/>
</dbReference>
<keyword evidence="4" id="KW-0460">Magnesium</keyword>
<gene>
    <name evidence="5" type="ORF">G6321_31260</name>
</gene>
<name>A0A7Z0QDW4_9BRAD</name>
<reference evidence="5" key="1">
    <citation type="submission" date="2020-06" db="EMBL/GenBank/DDBJ databases">
        <title>Whole Genome Sequence of Bradyrhizobium sp. Strain 323S2.</title>
        <authorList>
            <person name="Bromfield E.S.P."/>
        </authorList>
    </citation>
    <scope>NUCLEOTIDE SEQUENCE [LARGE SCALE GENOMIC DNA]</scope>
    <source>
        <strain evidence="5">323S2</strain>
    </source>
</reference>
<evidence type="ECO:0000313" key="5">
    <source>
        <dbReference type="EMBL" id="NYY92710.1"/>
    </source>
</evidence>
<protein>
    <submittedName>
        <fullName evidence="5">HAD family hydrolase</fullName>
    </submittedName>
</protein>
<evidence type="ECO:0000256" key="2">
    <source>
        <dbReference type="ARBA" id="ARBA00006171"/>
    </source>
</evidence>
<dbReference type="Pfam" id="PF00702">
    <property type="entry name" value="Hydrolase"/>
    <property type="match status" value="1"/>
</dbReference>
<dbReference type="Gene3D" id="3.40.50.1000">
    <property type="entry name" value="HAD superfamily/HAD-like"/>
    <property type="match status" value="1"/>
</dbReference>
<evidence type="ECO:0000256" key="4">
    <source>
        <dbReference type="ARBA" id="ARBA00022842"/>
    </source>
</evidence>
<organism evidence="5">
    <name type="scientific">Bradyrhizobium barranii subsp. barranii</name>
    <dbReference type="NCBI Taxonomy" id="2823807"/>
    <lineage>
        <taxon>Bacteria</taxon>
        <taxon>Pseudomonadati</taxon>
        <taxon>Pseudomonadota</taxon>
        <taxon>Alphaproteobacteria</taxon>
        <taxon>Hyphomicrobiales</taxon>
        <taxon>Nitrobacteraceae</taxon>
        <taxon>Bradyrhizobium</taxon>
        <taxon>Bradyrhizobium barranii</taxon>
    </lineage>
</organism>
<comment type="similarity">
    <text evidence="2">Belongs to the HAD-like hydrolase superfamily. CbbY/CbbZ/Gph/YieH family.</text>
</comment>
<dbReference type="AlphaFoldDB" id="A0A7Z0QDW4"/>
<proteinExistence type="inferred from homology"/>
<dbReference type="PANTHER" id="PTHR46193:SF10">
    <property type="entry name" value="6-PHOSPHOGLUCONATE PHOSPHATASE"/>
    <property type="match status" value="1"/>
</dbReference>
<dbReference type="PANTHER" id="PTHR46193">
    <property type="entry name" value="6-PHOSPHOGLUCONATE PHOSPHATASE"/>
    <property type="match status" value="1"/>
</dbReference>
<dbReference type="EMBL" id="JACBFH010000001">
    <property type="protein sequence ID" value="NYY92710.1"/>
    <property type="molecule type" value="Genomic_DNA"/>
</dbReference>
<sequence length="219" mass="23369">MDPTVIELIIFDADGVLVDSETIALAVLARAASQEGAGIGVEEAIKLFRGRKMADCVHEIERRLGRSVSDTFVADLRRATASAFDAELKPVEGIHAALAEIAIPTCVASNGPMSKLTHTLGLTKLLDHFEGRIFSAYEVGSWKPEPGLFLHAAQTLNVHPSRCIVIEDSLSGAYAAKAAGMQVLGFTGGDPSAEIELRGVCGKTFHRMSELPSLLQQTN</sequence>
<dbReference type="SFLD" id="SFLDS00003">
    <property type="entry name" value="Haloacid_Dehalogenase"/>
    <property type="match status" value="1"/>
</dbReference>
<comment type="caution">
    <text evidence="5">The sequence shown here is derived from an EMBL/GenBank/DDBJ whole genome shotgun (WGS) entry which is preliminary data.</text>
</comment>
<evidence type="ECO:0000256" key="1">
    <source>
        <dbReference type="ARBA" id="ARBA00001946"/>
    </source>
</evidence>